<organism evidence="1">
    <name type="scientific">Arundo donax</name>
    <name type="common">Giant reed</name>
    <name type="synonym">Donax arundinaceus</name>
    <dbReference type="NCBI Taxonomy" id="35708"/>
    <lineage>
        <taxon>Eukaryota</taxon>
        <taxon>Viridiplantae</taxon>
        <taxon>Streptophyta</taxon>
        <taxon>Embryophyta</taxon>
        <taxon>Tracheophyta</taxon>
        <taxon>Spermatophyta</taxon>
        <taxon>Magnoliopsida</taxon>
        <taxon>Liliopsida</taxon>
        <taxon>Poales</taxon>
        <taxon>Poaceae</taxon>
        <taxon>PACMAD clade</taxon>
        <taxon>Arundinoideae</taxon>
        <taxon>Arundineae</taxon>
        <taxon>Arundo</taxon>
    </lineage>
</organism>
<dbReference type="AlphaFoldDB" id="A0A0A8ZPH6"/>
<name>A0A0A8ZPH6_ARUDO</name>
<dbReference type="EMBL" id="GBRH01261148">
    <property type="protein sequence ID" value="JAD36747.1"/>
    <property type="molecule type" value="Transcribed_RNA"/>
</dbReference>
<protein>
    <submittedName>
        <fullName evidence="1">Uncharacterized protein</fullName>
    </submittedName>
</protein>
<sequence>MWAQYRQGGMQGQPAGLAGGIVFASNTAVPMPYRMPVAYNQVGGYY</sequence>
<evidence type="ECO:0000313" key="1">
    <source>
        <dbReference type="EMBL" id="JAD36747.1"/>
    </source>
</evidence>
<proteinExistence type="predicted"/>
<accession>A0A0A8ZPH6</accession>
<reference evidence="1" key="1">
    <citation type="submission" date="2014-09" db="EMBL/GenBank/DDBJ databases">
        <authorList>
            <person name="Magalhaes I.L.F."/>
            <person name="Oliveira U."/>
            <person name="Santos F.R."/>
            <person name="Vidigal T.H.D.A."/>
            <person name="Brescovit A.D."/>
            <person name="Santos A.J."/>
        </authorList>
    </citation>
    <scope>NUCLEOTIDE SEQUENCE</scope>
    <source>
        <tissue evidence="1">Shoot tissue taken approximately 20 cm above the soil surface</tissue>
    </source>
</reference>
<reference evidence="1" key="2">
    <citation type="journal article" date="2015" name="Data Brief">
        <title>Shoot transcriptome of the giant reed, Arundo donax.</title>
        <authorList>
            <person name="Barrero R.A."/>
            <person name="Guerrero F.D."/>
            <person name="Moolhuijzen P."/>
            <person name="Goolsby J.A."/>
            <person name="Tidwell J."/>
            <person name="Bellgard S.E."/>
            <person name="Bellgard M.I."/>
        </authorList>
    </citation>
    <scope>NUCLEOTIDE SEQUENCE</scope>
    <source>
        <tissue evidence="1">Shoot tissue taken approximately 20 cm above the soil surface</tissue>
    </source>
</reference>